<dbReference type="InterPro" id="IPR050178">
    <property type="entry name" value="AspA/AstE_fam"/>
</dbReference>
<evidence type="ECO:0000256" key="5">
    <source>
        <dbReference type="PIRSR" id="PIRSR018001-1"/>
    </source>
</evidence>
<evidence type="ECO:0000256" key="2">
    <source>
        <dbReference type="ARBA" id="ARBA00022723"/>
    </source>
</evidence>
<dbReference type="HAMAP" id="MF_00704">
    <property type="entry name" value="Aspartoacylase"/>
    <property type="match status" value="1"/>
</dbReference>
<evidence type="ECO:0000256" key="4">
    <source>
        <dbReference type="ARBA" id="ARBA00022833"/>
    </source>
</evidence>
<keyword evidence="10" id="KW-1185">Reference proteome</keyword>
<dbReference type="EMBL" id="FWZU01000004">
    <property type="protein sequence ID" value="SMF29962.1"/>
    <property type="molecule type" value="Genomic_DNA"/>
</dbReference>
<feature type="domain" description="Succinylglutamate desuccinylase/Aspartoacylase catalytic" evidence="8">
    <location>
        <begin position="11"/>
        <end position="197"/>
    </location>
</feature>
<dbReference type="CDD" id="cd06909">
    <property type="entry name" value="M14_ASPA"/>
    <property type="match status" value="1"/>
</dbReference>
<dbReference type="Pfam" id="PF04952">
    <property type="entry name" value="AstE_AspA_hybrid"/>
    <property type="match status" value="1"/>
</dbReference>
<dbReference type="PANTHER" id="PTHR15162">
    <property type="entry name" value="ASPARTOACYLASE"/>
    <property type="match status" value="1"/>
</dbReference>
<dbReference type="InterPro" id="IPR055438">
    <property type="entry name" value="AstE_AspA_cat"/>
</dbReference>
<dbReference type="Pfam" id="PF24827">
    <property type="entry name" value="AstE_AspA_cat"/>
    <property type="match status" value="1"/>
</dbReference>
<evidence type="ECO:0000259" key="7">
    <source>
        <dbReference type="Pfam" id="PF04952"/>
    </source>
</evidence>
<evidence type="ECO:0000313" key="9">
    <source>
        <dbReference type="EMBL" id="SMF29962.1"/>
    </source>
</evidence>
<sequence length="300" mass="33781">MQIKSSFNKIDNVVISGGTHGNEATGVYLIEEWEKDCSFLKRNSFETDFFCSNPRAVDLNLRYTETDLNRCFLDKDLEDESAVSYEELLAYKIKNNLKKNYAGKTTLLVDMHTTTSNMGINIMCDDEAPNLLLAAMVKHRLPEVHVYCIKKSDRTDSCLRSSGTYGIGIEVGPIPQGILRHDVVESMRKAVAAVLDIAHEINTGGADETPFSIEYFSHIAEVAYPDGPFGDAMIHKDLEGRDYEILHPGDNIFYGAECGNIQYEGKEEVHPVFINEAAYYEKGLAFSTVKKEHREFKLLK</sequence>
<feature type="binding site" evidence="6">
    <location>
        <position position="112"/>
    </location>
    <ligand>
        <name>Zn(2+)</name>
        <dbReference type="ChEBI" id="CHEBI:29105"/>
    </ligand>
</feature>
<dbReference type="PIRSF" id="PIRSF018001">
    <property type="entry name" value="Aspartoacylase"/>
    <property type="match status" value="1"/>
</dbReference>
<dbReference type="RefSeq" id="WP_085103249.1">
    <property type="nucleotide sequence ID" value="NZ_FWZU01000004.1"/>
</dbReference>
<comment type="cofactor">
    <cofactor evidence="6">
        <name>Zn(2+)</name>
        <dbReference type="ChEBI" id="CHEBI:29105"/>
    </cofactor>
    <text evidence="6">Binds 1 zinc ion per subunit.</text>
</comment>
<feature type="domain" description="AstE/AspA barrel-sandwich hybrid" evidence="7">
    <location>
        <begin position="212"/>
        <end position="291"/>
    </location>
</feature>
<keyword evidence="3" id="KW-0378">Hydrolase</keyword>
<dbReference type="GO" id="GO:0046872">
    <property type="term" value="F:metal ion binding"/>
    <property type="evidence" value="ECO:0007669"/>
    <property type="project" value="UniProtKB-KW"/>
</dbReference>
<feature type="active site" description="Proton donor/acceptor" evidence="5">
    <location>
        <position position="170"/>
    </location>
</feature>
<evidence type="ECO:0000256" key="1">
    <source>
        <dbReference type="ARBA" id="ARBA00006173"/>
    </source>
</evidence>
<dbReference type="SUPFAM" id="SSF53187">
    <property type="entry name" value="Zn-dependent exopeptidases"/>
    <property type="match status" value="1"/>
</dbReference>
<dbReference type="GO" id="GO:0005829">
    <property type="term" value="C:cytosol"/>
    <property type="evidence" value="ECO:0007669"/>
    <property type="project" value="TreeGrafter"/>
</dbReference>
<reference evidence="10" key="1">
    <citation type="submission" date="2017-04" db="EMBL/GenBank/DDBJ databases">
        <authorList>
            <person name="Varghese N."/>
            <person name="Submissions S."/>
        </authorList>
    </citation>
    <scope>NUCLEOTIDE SEQUENCE [LARGE SCALE GENOMIC DNA]</scope>
    <source>
        <strain evidence="10">K3S</strain>
    </source>
</reference>
<dbReference type="AlphaFoldDB" id="A0A1X7E9Q9"/>
<dbReference type="Proteomes" id="UP000192906">
    <property type="component" value="Unassembled WGS sequence"/>
</dbReference>
<evidence type="ECO:0000256" key="6">
    <source>
        <dbReference type="PIRSR" id="PIRSR018001-3"/>
    </source>
</evidence>
<dbReference type="GO" id="GO:0016811">
    <property type="term" value="F:hydrolase activity, acting on carbon-nitrogen (but not peptide) bonds, in linear amides"/>
    <property type="evidence" value="ECO:0007669"/>
    <property type="project" value="InterPro"/>
</dbReference>
<name>A0A1X7E9Q9_9BACT</name>
<evidence type="ECO:0000256" key="3">
    <source>
        <dbReference type="ARBA" id="ARBA00022801"/>
    </source>
</evidence>
<protein>
    <submittedName>
        <fullName evidence="9">Aspartoacylase</fullName>
    </submittedName>
</protein>
<dbReference type="Gene3D" id="2.20.25.160">
    <property type="match status" value="1"/>
</dbReference>
<keyword evidence="2 6" id="KW-0479">Metal-binding</keyword>
<proteinExistence type="inferred from homology"/>
<dbReference type="Gene3D" id="3.40.630.10">
    <property type="entry name" value="Zn peptidases"/>
    <property type="match status" value="1"/>
</dbReference>
<gene>
    <name evidence="9" type="ORF">SAMN06295933_2805</name>
</gene>
<dbReference type="STRING" id="1519643.SAMN06295933_2805"/>
<comment type="similarity">
    <text evidence="1">Belongs to the AspA/AstE family. Aspartoacylase subfamily.</text>
</comment>
<dbReference type="PANTHER" id="PTHR15162:SF7">
    <property type="entry name" value="SUCCINYLGLUTAMATE DESUCCINYLASE"/>
    <property type="match status" value="1"/>
</dbReference>
<dbReference type="GO" id="GO:0016788">
    <property type="term" value="F:hydrolase activity, acting on ester bonds"/>
    <property type="evidence" value="ECO:0007669"/>
    <property type="project" value="InterPro"/>
</dbReference>
<organism evidence="9 10">
    <name type="scientific">Desulfovibrio gilichinskyi</name>
    <dbReference type="NCBI Taxonomy" id="1519643"/>
    <lineage>
        <taxon>Bacteria</taxon>
        <taxon>Pseudomonadati</taxon>
        <taxon>Thermodesulfobacteriota</taxon>
        <taxon>Desulfovibrionia</taxon>
        <taxon>Desulfovibrionales</taxon>
        <taxon>Desulfovibrionaceae</taxon>
        <taxon>Desulfovibrio</taxon>
    </lineage>
</organism>
<dbReference type="InterPro" id="IPR016708">
    <property type="entry name" value="Aspartoacylase"/>
</dbReference>
<feature type="binding site" evidence="6">
    <location>
        <position position="20"/>
    </location>
    <ligand>
        <name>Zn(2+)</name>
        <dbReference type="ChEBI" id="CHEBI:29105"/>
    </ligand>
</feature>
<dbReference type="NCBIfam" id="NF002601">
    <property type="entry name" value="PRK02259.1"/>
    <property type="match status" value="1"/>
</dbReference>
<accession>A0A1X7E9Q9</accession>
<evidence type="ECO:0000259" key="8">
    <source>
        <dbReference type="Pfam" id="PF24827"/>
    </source>
</evidence>
<evidence type="ECO:0000313" key="10">
    <source>
        <dbReference type="Proteomes" id="UP000192906"/>
    </source>
</evidence>
<dbReference type="OrthoDB" id="9774976at2"/>
<dbReference type="InterPro" id="IPR007036">
    <property type="entry name" value="Aste_AspA_hybrid_dom"/>
</dbReference>
<keyword evidence="4 6" id="KW-0862">Zinc</keyword>
<feature type="binding site" evidence="6">
    <location>
        <position position="23"/>
    </location>
    <ligand>
        <name>Zn(2+)</name>
        <dbReference type="ChEBI" id="CHEBI:29105"/>
    </ligand>
</feature>